<evidence type="ECO:0000313" key="8">
    <source>
        <dbReference type="Proteomes" id="UP001374803"/>
    </source>
</evidence>
<evidence type="ECO:0000256" key="1">
    <source>
        <dbReference type="ARBA" id="ARBA00010641"/>
    </source>
</evidence>
<dbReference type="Pfam" id="PF08281">
    <property type="entry name" value="Sigma70_r4_2"/>
    <property type="match status" value="1"/>
</dbReference>
<evidence type="ECO:0000256" key="3">
    <source>
        <dbReference type="ARBA" id="ARBA00023082"/>
    </source>
</evidence>
<dbReference type="Pfam" id="PF04542">
    <property type="entry name" value="Sigma70_r2"/>
    <property type="match status" value="1"/>
</dbReference>
<gene>
    <name evidence="7" type="ORF">LVJ94_48900</name>
</gene>
<dbReference type="EMBL" id="CP089983">
    <property type="protein sequence ID" value="WXB04801.1"/>
    <property type="molecule type" value="Genomic_DNA"/>
</dbReference>
<organism evidence="7 8">
    <name type="scientific">Pendulispora rubella</name>
    <dbReference type="NCBI Taxonomy" id="2741070"/>
    <lineage>
        <taxon>Bacteria</taxon>
        <taxon>Pseudomonadati</taxon>
        <taxon>Myxococcota</taxon>
        <taxon>Myxococcia</taxon>
        <taxon>Myxococcales</taxon>
        <taxon>Sorangiineae</taxon>
        <taxon>Pendulisporaceae</taxon>
        <taxon>Pendulispora</taxon>
    </lineage>
</organism>
<keyword evidence="3" id="KW-0731">Sigma factor</keyword>
<dbReference type="InterPro" id="IPR013325">
    <property type="entry name" value="RNA_pol_sigma_r2"/>
</dbReference>
<name>A0ABZ2L4S0_9BACT</name>
<dbReference type="InterPro" id="IPR013324">
    <property type="entry name" value="RNA_pol_sigma_r3/r4-like"/>
</dbReference>
<dbReference type="Proteomes" id="UP001374803">
    <property type="component" value="Chromosome"/>
</dbReference>
<proteinExistence type="inferred from homology"/>
<keyword evidence="8" id="KW-1185">Reference proteome</keyword>
<dbReference type="InterPro" id="IPR039425">
    <property type="entry name" value="RNA_pol_sigma-70-like"/>
</dbReference>
<dbReference type="NCBIfam" id="TIGR02937">
    <property type="entry name" value="sigma70-ECF"/>
    <property type="match status" value="1"/>
</dbReference>
<dbReference type="InterPro" id="IPR013249">
    <property type="entry name" value="RNA_pol_sigma70_r4_t2"/>
</dbReference>
<keyword evidence="4" id="KW-0804">Transcription</keyword>
<dbReference type="PANTHER" id="PTHR43133:SF62">
    <property type="entry name" value="RNA POLYMERASE SIGMA FACTOR SIGZ"/>
    <property type="match status" value="1"/>
</dbReference>
<evidence type="ECO:0000313" key="7">
    <source>
        <dbReference type="EMBL" id="WXB04801.1"/>
    </source>
</evidence>
<dbReference type="Gene3D" id="1.10.10.10">
    <property type="entry name" value="Winged helix-like DNA-binding domain superfamily/Winged helix DNA-binding domain"/>
    <property type="match status" value="1"/>
</dbReference>
<evidence type="ECO:0000259" key="5">
    <source>
        <dbReference type="Pfam" id="PF04542"/>
    </source>
</evidence>
<reference evidence="7" key="1">
    <citation type="submission" date="2021-12" db="EMBL/GenBank/DDBJ databases">
        <title>Discovery of the Pendulisporaceae a myxobacterial family with distinct sporulation behavior and unique specialized metabolism.</title>
        <authorList>
            <person name="Garcia R."/>
            <person name="Popoff A."/>
            <person name="Bader C.D."/>
            <person name="Loehr J."/>
            <person name="Walesch S."/>
            <person name="Walt C."/>
            <person name="Boldt J."/>
            <person name="Bunk B."/>
            <person name="Haeckl F.J.F.P.J."/>
            <person name="Gunesch A.P."/>
            <person name="Birkelbach J."/>
            <person name="Nuebel U."/>
            <person name="Pietschmann T."/>
            <person name="Bach T."/>
            <person name="Mueller R."/>
        </authorList>
    </citation>
    <scope>NUCLEOTIDE SEQUENCE</scope>
    <source>
        <strain evidence="7">MSr11367</strain>
    </source>
</reference>
<dbReference type="InterPro" id="IPR007627">
    <property type="entry name" value="RNA_pol_sigma70_r2"/>
</dbReference>
<sequence length="196" mass="23106">MRTRESSCQITQVEPACEDERRSPTLRDIFDSELHFVWRSLRRLGVPDRDLEDVAHEVFVVVHRHLGQYDPARPLRPWLFAMAFRCASEYRRRPRHRREVFEDQTLDHSDSAEPVDEALMRAQERNIARQALLRVPEDRRAVLILHDFDEVPMHEVAAALEIPLKTAYSRLRIGREELIAAARRLQKRRSVNAEQP</sequence>
<dbReference type="InterPro" id="IPR014284">
    <property type="entry name" value="RNA_pol_sigma-70_dom"/>
</dbReference>
<dbReference type="PANTHER" id="PTHR43133">
    <property type="entry name" value="RNA POLYMERASE ECF-TYPE SIGMA FACTO"/>
    <property type="match status" value="1"/>
</dbReference>
<keyword evidence="2" id="KW-0805">Transcription regulation</keyword>
<accession>A0ABZ2L4S0</accession>
<feature type="domain" description="RNA polymerase sigma factor 70 region 4 type 2" evidence="6">
    <location>
        <begin position="127"/>
        <end position="178"/>
    </location>
</feature>
<dbReference type="InterPro" id="IPR036388">
    <property type="entry name" value="WH-like_DNA-bd_sf"/>
</dbReference>
<evidence type="ECO:0000256" key="2">
    <source>
        <dbReference type="ARBA" id="ARBA00023015"/>
    </source>
</evidence>
<dbReference type="SUPFAM" id="SSF88946">
    <property type="entry name" value="Sigma2 domain of RNA polymerase sigma factors"/>
    <property type="match status" value="1"/>
</dbReference>
<dbReference type="SUPFAM" id="SSF88659">
    <property type="entry name" value="Sigma3 and sigma4 domains of RNA polymerase sigma factors"/>
    <property type="match status" value="1"/>
</dbReference>
<evidence type="ECO:0000259" key="6">
    <source>
        <dbReference type="Pfam" id="PF08281"/>
    </source>
</evidence>
<dbReference type="RefSeq" id="WP_394834444.1">
    <property type="nucleotide sequence ID" value="NZ_CP089929.1"/>
</dbReference>
<evidence type="ECO:0000256" key="4">
    <source>
        <dbReference type="ARBA" id="ARBA00023163"/>
    </source>
</evidence>
<comment type="similarity">
    <text evidence="1">Belongs to the sigma-70 factor family. ECF subfamily.</text>
</comment>
<feature type="domain" description="RNA polymerase sigma-70 region 2" evidence="5">
    <location>
        <begin position="30"/>
        <end position="93"/>
    </location>
</feature>
<dbReference type="Gene3D" id="1.10.1740.10">
    <property type="match status" value="1"/>
</dbReference>
<protein>
    <submittedName>
        <fullName evidence="7">Sigma-70 family RNA polymerase sigma factor</fullName>
    </submittedName>
</protein>